<dbReference type="HOGENOM" id="CLU_1532757_0_0_1"/>
<sequence length="175" mass="19954">MMEWEDVVAGYACDGPYSRRSFAWPSILTSMEFKFCGNSSRQLPSKLAGLDLTSENPHITVMNTNLAGATSKQDEIEAETLENPSSPIVRCALYGADMLSRGPCMNHAIKLLLIGRIGDFIPAAWSFLISCFRQMIWIWWYDRQGLIQTEGINLIQDFLRFLILLFAFQRFELED</sequence>
<evidence type="ECO:0000313" key="1">
    <source>
        <dbReference type="EMBL" id="ETW83443.1"/>
    </source>
</evidence>
<dbReference type="Proteomes" id="UP000030671">
    <property type="component" value="Unassembled WGS sequence"/>
</dbReference>
<dbReference type="InParanoid" id="W4KCE7"/>
<proteinExistence type="predicted"/>
<dbReference type="EMBL" id="KI925457">
    <property type="protein sequence ID" value="ETW83443.1"/>
    <property type="molecule type" value="Genomic_DNA"/>
</dbReference>
<organism evidence="1 2">
    <name type="scientific">Heterobasidion irregulare (strain TC 32-1)</name>
    <dbReference type="NCBI Taxonomy" id="747525"/>
    <lineage>
        <taxon>Eukaryota</taxon>
        <taxon>Fungi</taxon>
        <taxon>Dikarya</taxon>
        <taxon>Basidiomycota</taxon>
        <taxon>Agaricomycotina</taxon>
        <taxon>Agaricomycetes</taxon>
        <taxon>Russulales</taxon>
        <taxon>Bondarzewiaceae</taxon>
        <taxon>Heterobasidion</taxon>
        <taxon>Heterobasidion annosum species complex</taxon>
    </lineage>
</organism>
<reference evidence="1 2" key="1">
    <citation type="journal article" date="2012" name="New Phytol.">
        <title>Insight into trade-off between wood decay and parasitism from the genome of a fungal forest pathogen.</title>
        <authorList>
            <person name="Olson A."/>
            <person name="Aerts A."/>
            <person name="Asiegbu F."/>
            <person name="Belbahri L."/>
            <person name="Bouzid O."/>
            <person name="Broberg A."/>
            <person name="Canback B."/>
            <person name="Coutinho P.M."/>
            <person name="Cullen D."/>
            <person name="Dalman K."/>
            <person name="Deflorio G."/>
            <person name="van Diepen L.T."/>
            <person name="Dunand C."/>
            <person name="Duplessis S."/>
            <person name="Durling M."/>
            <person name="Gonthier P."/>
            <person name="Grimwood J."/>
            <person name="Fossdal C.G."/>
            <person name="Hansson D."/>
            <person name="Henrissat B."/>
            <person name="Hietala A."/>
            <person name="Himmelstrand K."/>
            <person name="Hoffmeister D."/>
            <person name="Hogberg N."/>
            <person name="James T.Y."/>
            <person name="Karlsson M."/>
            <person name="Kohler A."/>
            <person name="Kues U."/>
            <person name="Lee Y.H."/>
            <person name="Lin Y.C."/>
            <person name="Lind M."/>
            <person name="Lindquist E."/>
            <person name="Lombard V."/>
            <person name="Lucas S."/>
            <person name="Lunden K."/>
            <person name="Morin E."/>
            <person name="Murat C."/>
            <person name="Park J."/>
            <person name="Raffaello T."/>
            <person name="Rouze P."/>
            <person name="Salamov A."/>
            <person name="Schmutz J."/>
            <person name="Solheim H."/>
            <person name="Stahlberg J."/>
            <person name="Velez H."/>
            <person name="de Vries R.P."/>
            <person name="Wiebenga A."/>
            <person name="Woodward S."/>
            <person name="Yakovlev I."/>
            <person name="Garbelotto M."/>
            <person name="Martin F."/>
            <person name="Grigoriev I.V."/>
            <person name="Stenlid J."/>
        </authorList>
    </citation>
    <scope>NUCLEOTIDE SEQUENCE [LARGE SCALE GENOMIC DNA]</scope>
    <source>
        <strain evidence="1 2">TC 32-1</strain>
    </source>
</reference>
<dbReference type="RefSeq" id="XP_009545691.1">
    <property type="nucleotide sequence ID" value="XM_009547396.1"/>
</dbReference>
<dbReference type="OrthoDB" id="5569250at2759"/>
<dbReference type="AlphaFoldDB" id="W4KCE7"/>
<protein>
    <submittedName>
        <fullName evidence="1">Uncharacterized protein</fullName>
    </submittedName>
</protein>
<dbReference type="KEGG" id="hir:HETIRDRAFT_474577"/>
<keyword evidence="2" id="KW-1185">Reference proteome</keyword>
<evidence type="ECO:0000313" key="2">
    <source>
        <dbReference type="Proteomes" id="UP000030671"/>
    </source>
</evidence>
<gene>
    <name evidence="1" type="ORF">HETIRDRAFT_474577</name>
</gene>
<accession>W4KCE7</accession>
<dbReference type="GeneID" id="20677573"/>
<name>W4KCE7_HETIT</name>